<evidence type="ECO:0000313" key="2">
    <source>
        <dbReference type="Proteomes" id="UP000828941"/>
    </source>
</evidence>
<proteinExistence type="predicted"/>
<protein>
    <submittedName>
        <fullName evidence="1">Uncharacterized protein</fullName>
    </submittedName>
</protein>
<comment type="caution">
    <text evidence="1">The sequence shown here is derived from an EMBL/GenBank/DDBJ whole genome shotgun (WGS) entry which is preliminary data.</text>
</comment>
<dbReference type="EMBL" id="CM039432">
    <property type="protein sequence ID" value="KAI4332950.1"/>
    <property type="molecule type" value="Genomic_DNA"/>
</dbReference>
<keyword evidence="2" id="KW-1185">Reference proteome</keyword>
<accession>A0ACB9N935</accession>
<name>A0ACB9N935_BAUVA</name>
<organism evidence="1 2">
    <name type="scientific">Bauhinia variegata</name>
    <name type="common">Purple orchid tree</name>
    <name type="synonym">Phanera variegata</name>
    <dbReference type="NCBI Taxonomy" id="167791"/>
    <lineage>
        <taxon>Eukaryota</taxon>
        <taxon>Viridiplantae</taxon>
        <taxon>Streptophyta</taxon>
        <taxon>Embryophyta</taxon>
        <taxon>Tracheophyta</taxon>
        <taxon>Spermatophyta</taxon>
        <taxon>Magnoliopsida</taxon>
        <taxon>eudicotyledons</taxon>
        <taxon>Gunneridae</taxon>
        <taxon>Pentapetalae</taxon>
        <taxon>rosids</taxon>
        <taxon>fabids</taxon>
        <taxon>Fabales</taxon>
        <taxon>Fabaceae</taxon>
        <taxon>Cercidoideae</taxon>
        <taxon>Cercideae</taxon>
        <taxon>Bauhiniinae</taxon>
        <taxon>Bauhinia</taxon>
    </lineage>
</organism>
<sequence length="127" mass="13814">MAKRGQSCRSNRDTPLINIQGRPQSNCTTIPNRNSGAGSSSCNSSTTTTTSKKQTQMMSGETTPRIERILVDDDESSETQSDDDDYGYVSGSEVILLYNVNHYIPSNEIGLGCMRLEPDVAEKGSSK</sequence>
<dbReference type="Proteomes" id="UP000828941">
    <property type="component" value="Chromosome 7"/>
</dbReference>
<gene>
    <name evidence="1" type="ORF">L6164_017816</name>
</gene>
<evidence type="ECO:0000313" key="1">
    <source>
        <dbReference type="EMBL" id="KAI4332950.1"/>
    </source>
</evidence>
<reference evidence="1 2" key="1">
    <citation type="journal article" date="2022" name="DNA Res.">
        <title>Chromosomal-level genome assembly of the orchid tree Bauhinia variegata (Leguminosae; Cercidoideae) supports the allotetraploid origin hypothesis of Bauhinia.</title>
        <authorList>
            <person name="Zhong Y."/>
            <person name="Chen Y."/>
            <person name="Zheng D."/>
            <person name="Pang J."/>
            <person name="Liu Y."/>
            <person name="Luo S."/>
            <person name="Meng S."/>
            <person name="Qian L."/>
            <person name="Wei D."/>
            <person name="Dai S."/>
            <person name="Zhou R."/>
        </authorList>
    </citation>
    <scope>NUCLEOTIDE SEQUENCE [LARGE SCALE GENOMIC DNA]</scope>
    <source>
        <strain evidence="1">BV-YZ2020</strain>
    </source>
</reference>